<dbReference type="EMBL" id="ML014362">
    <property type="protein sequence ID" value="RKO98793.1"/>
    <property type="molecule type" value="Genomic_DNA"/>
</dbReference>
<evidence type="ECO:0000313" key="16">
    <source>
        <dbReference type="Proteomes" id="UP000274922"/>
    </source>
</evidence>
<evidence type="ECO:0000256" key="6">
    <source>
        <dbReference type="ARBA" id="ARBA00022806"/>
    </source>
</evidence>
<evidence type="ECO:0000313" key="15">
    <source>
        <dbReference type="EMBL" id="RKO98793.1"/>
    </source>
</evidence>
<feature type="domain" description="Ku" evidence="14">
    <location>
        <begin position="300"/>
        <end position="451"/>
    </location>
</feature>
<evidence type="ECO:0000256" key="4">
    <source>
        <dbReference type="ARBA" id="ARBA00022763"/>
    </source>
</evidence>
<evidence type="ECO:0000256" key="2">
    <source>
        <dbReference type="ARBA" id="ARBA00004574"/>
    </source>
</evidence>
<evidence type="ECO:0000256" key="12">
    <source>
        <dbReference type="ARBA" id="ARBA00023242"/>
    </source>
</evidence>
<dbReference type="InterPro" id="IPR036465">
    <property type="entry name" value="vWFA_dom_sf"/>
</dbReference>
<dbReference type="GO" id="GO:0043564">
    <property type="term" value="C:Ku70:Ku80 complex"/>
    <property type="evidence" value="ECO:0007669"/>
    <property type="project" value="TreeGrafter"/>
</dbReference>
<keyword evidence="11" id="KW-0234">DNA repair</keyword>
<gene>
    <name evidence="15" type="ORF">CXG81DRAFT_28412</name>
</gene>
<feature type="region of interest" description="Disordered" evidence="13">
    <location>
        <begin position="546"/>
        <end position="570"/>
    </location>
</feature>
<organism evidence="15 16">
    <name type="scientific">Caulochytrium protostelioides</name>
    <dbReference type="NCBI Taxonomy" id="1555241"/>
    <lineage>
        <taxon>Eukaryota</taxon>
        <taxon>Fungi</taxon>
        <taxon>Fungi incertae sedis</taxon>
        <taxon>Chytridiomycota</taxon>
        <taxon>Chytridiomycota incertae sedis</taxon>
        <taxon>Chytridiomycetes</taxon>
        <taxon>Caulochytriales</taxon>
        <taxon>Caulochytriaceae</taxon>
        <taxon>Caulochytrium</taxon>
    </lineage>
</organism>
<evidence type="ECO:0000256" key="13">
    <source>
        <dbReference type="SAM" id="MobiDB-lite"/>
    </source>
</evidence>
<dbReference type="GO" id="GO:0003690">
    <property type="term" value="F:double-stranded DNA binding"/>
    <property type="evidence" value="ECO:0007669"/>
    <property type="project" value="TreeGrafter"/>
</dbReference>
<feature type="region of interest" description="Disordered" evidence="13">
    <location>
        <begin position="96"/>
        <end position="140"/>
    </location>
</feature>
<evidence type="ECO:0000256" key="11">
    <source>
        <dbReference type="ARBA" id="ARBA00023204"/>
    </source>
</evidence>
<proteinExistence type="predicted"/>
<evidence type="ECO:0000256" key="9">
    <source>
        <dbReference type="ARBA" id="ARBA00023125"/>
    </source>
</evidence>
<dbReference type="InterPro" id="IPR016194">
    <property type="entry name" value="SPOC-like_C_dom_sf"/>
</dbReference>
<feature type="region of interest" description="Disordered" evidence="13">
    <location>
        <begin position="674"/>
        <end position="772"/>
    </location>
</feature>
<name>A0A4P9X1J3_9FUNG</name>
<keyword evidence="3" id="KW-0547">Nucleotide-binding</keyword>
<keyword evidence="5" id="KW-0378">Hydrolase</keyword>
<feature type="compositionally biased region" description="Low complexity" evidence="13">
    <location>
        <begin position="750"/>
        <end position="772"/>
    </location>
</feature>
<dbReference type="AlphaFoldDB" id="A0A4P9X1J3"/>
<protein>
    <recommendedName>
        <fullName evidence="14">Ku domain-containing protein</fullName>
    </recommendedName>
</protein>
<keyword evidence="4" id="KW-0227">DNA damage</keyword>
<keyword evidence="6" id="KW-0347">Helicase</keyword>
<dbReference type="Gene3D" id="1.10.1600.10">
    <property type="match status" value="1"/>
</dbReference>
<dbReference type="GO" id="GO:0006303">
    <property type="term" value="P:double-strand break repair via nonhomologous end joining"/>
    <property type="evidence" value="ECO:0007669"/>
    <property type="project" value="InterPro"/>
</dbReference>
<evidence type="ECO:0000256" key="5">
    <source>
        <dbReference type="ARBA" id="ARBA00022801"/>
    </source>
</evidence>
<keyword evidence="9" id="KW-0238">DNA-binding</keyword>
<dbReference type="Pfam" id="PF02735">
    <property type="entry name" value="Ku"/>
    <property type="match status" value="1"/>
</dbReference>
<dbReference type="GO" id="GO:0016787">
    <property type="term" value="F:hydrolase activity"/>
    <property type="evidence" value="ECO:0007669"/>
    <property type="project" value="UniProtKB-KW"/>
</dbReference>
<dbReference type="GO" id="GO:0005524">
    <property type="term" value="F:ATP binding"/>
    <property type="evidence" value="ECO:0007669"/>
    <property type="project" value="UniProtKB-KW"/>
</dbReference>
<keyword evidence="12" id="KW-0539">Nucleus</keyword>
<dbReference type="GO" id="GO:0004386">
    <property type="term" value="F:helicase activity"/>
    <property type="evidence" value="ECO:0007669"/>
    <property type="project" value="UniProtKB-KW"/>
</dbReference>
<comment type="subcellular location">
    <subcellularLocation>
        <location evidence="2">Chromosome</location>
        <location evidence="2">Telomere</location>
    </subcellularLocation>
    <subcellularLocation>
        <location evidence="1">Nucleus</location>
    </subcellularLocation>
</comment>
<evidence type="ECO:0000256" key="8">
    <source>
        <dbReference type="ARBA" id="ARBA00022895"/>
    </source>
</evidence>
<dbReference type="GO" id="GO:0000781">
    <property type="term" value="C:chromosome, telomeric region"/>
    <property type="evidence" value="ECO:0007669"/>
    <property type="project" value="UniProtKB-SubCell"/>
</dbReference>
<dbReference type="Gene3D" id="3.40.50.410">
    <property type="entry name" value="von Willebrand factor, type A domain"/>
    <property type="match status" value="1"/>
</dbReference>
<sequence length="875" mass="91991">MASKEAALFVVDVGPSMRALHPMSPHPTTPYAQAHAIIAELCHTRIMAARFRTEFVGLLRVGTAQADNAADADGIAWLHHFAPPTIQLMRYLDTASRRPPDHEDDEDAALGDPASDPDGAREPTATATTTATARQPPRSAFASHGADLVDALQLGIDAINTFTGTLKFTRRLYVLTDGGSATDVAELELVRKAALQHRIRIDVIGFGVDEMAVRATPSSPMHQLLTLAEDAHGQFFTDDEALASAFAMRGKDTMSRTVLRAPLRLGGPIAPENQHLFYEDPMAASAAAPAAAAPPAPVGLAIPVWVYKKIQSAAAPSASVRSLLADDVAPADRTPEWGHVETVRTERHVWVDEAARAAQLEREAEAAGAPLPPLADRVVPAVRYGRQVLLMHPEQSAALTWSAPASLHVLGFVLKASLAVEQFVSAPLVFVPEPDNPYAARLFEAFVRALDQPTGPVPAGDGDDADDDAVAGACDSASMKPDAAASTPTAWAALVRIIKRADGSPGVYAVWSHLTDDTCAMMGCQLPFAEDMRPLPETPSLQWMVEGRPPPSPSGVDGDGEADPHPTAAPCDTRRVSVAEAHDAIDAYLDAMHVDHTRDADGFSKWDWRRLYNPVHQRLWQMIRHRALHPDAPFPDLAPDVAELYTVDSANCERLAVVESALHAAFALTPVDGDADADSQAGSDAGADADVDTKDRAAAAGSSRPPPPLVRWTPEDSGPMTPRSAKRPRHDGAAADADTDAEAVHDDDGPATAPSASRSVAAPSAPHDAAAPAPIVVSDDDDEIASVAAAFEASRGPPATAQQLLAQYYRAAGRSPPVPAAMAAAASFATAQGSDRSTTAPTQADTDAAAAMGAAVDVDADVDEEALAALGFLPA</sequence>
<evidence type="ECO:0000256" key="1">
    <source>
        <dbReference type="ARBA" id="ARBA00004123"/>
    </source>
</evidence>
<keyword evidence="7" id="KW-0067">ATP-binding</keyword>
<feature type="compositionally biased region" description="Low complexity" evidence="13">
    <location>
        <begin position="678"/>
        <end position="688"/>
    </location>
</feature>
<keyword evidence="10" id="KW-0233">DNA recombination</keyword>
<keyword evidence="8" id="KW-0158">Chromosome</keyword>
<dbReference type="InterPro" id="IPR006164">
    <property type="entry name" value="DNA_bd_Ku70/Ku80"/>
</dbReference>
<accession>A0A4P9X1J3</accession>
<dbReference type="GO" id="GO:0006310">
    <property type="term" value="P:DNA recombination"/>
    <property type="evidence" value="ECO:0007669"/>
    <property type="project" value="UniProtKB-KW"/>
</dbReference>
<dbReference type="PANTHER" id="PTHR12604">
    <property type="entry name" value="KU AUTOANTIGEN DNA HELICASE"/>
    <property type="match status" value="1"/>
</dbReference>
<keyword evidence="16" id="KW-1185">Reference proteome</keyword>
<dbReference type="SUPFAM" id="SSF53300">
    <property type="entry name" value="vWA-like"/>
    <property type="match status" value="1"/>
</dbReference>
<dbReference type="Proteomes" id="UP000274922">
    <property type="component" value="Unassembled WGS sequence"/>
</dbReference>
<dbReference type="Gene3D" id="2.40.290.10">
    <property type="match status" value="1"/>
</dbReference>
<keyword evidence="8" id="KW-0779">Telomere</keyword>
<dbReference type="PANTHER" id="PTHR12604:SF4">
    <property type="entry name" value="X-RAY REPAIR CROSS-COMPLEMENTING PROTEIN 5"/>
    <property type="match status" value="1"/>
</dbReference>
<dbReference type="GO" id="GO:0000723">
    <property type="term" value="P:telomere maintenance"/>
    <property type="evidence" value="ECO:0007669"/>
    <property type="project" value="TreeGrafter"/>
</dbReference>
<reference evidence="16" key="1">
    <citation type="journal article" date="2018" name="Nat. Microbiol.">
        <title>Leveraging single-cell genomics to expand the fungal tree of life.</title>
        <authorList>
            <person name="Ahrendt S.R."/>
            <person name="Quandt C.A."/>
            <person name="Ciobanu D."/>
            <person name="Clum A."/>
            <person name="Salamov A."/>
            <person name="Andreopoulos B."/>
            <person name="Cheng J.F."/>
            <person name="Woyke T."/>
            <person name="Pelin A."/>
            <person name="Henrissat B."/>
            <person name="Reynolds N.K."/>
            <person name="Benny G.L."/>
            <person name="Smith M.E."/>
            <person name="James T.Y."/>
            <person name="Grigoriev I.V."/>
        </authorList>
    </citation>
    <scope>NUCLEOTIDE SEQUENCE [LARGE SCALE GENOMIC DNA]</scope>
    <source>
        <strain evidence="16">ATCC 52028</strain>
    </source>
</reference>
<dbReference type="OrthoDB" id="30826at2759"/>
<dbReference type="SUPFAM" id="SSF100939">
    <property type="entry name" value="SPOC domain-like"/>
    <property type="match status" value="2"/>
</dbReference>
<evidence type="ECO:0000259" key="14">
    <source>
        <dbReference type="Pfam" id="PF02735"/>
    </source>
</evidence>
<feature type="compositionally biased region" description="Low complexity" evidence="13">
    <location>
        <begin position="124"/>
        <end position="133"/>
    </location>
</feature>
<evidence type="ECO:0000256" key="7">
    <source>
        <dbReference type="ARBA" id="ARBA00022840"/>
    </source>
</evidence>
<dbReference type="GO" id="GO:0042162">
    <property type="term" value="F:telomeric DNA binding"/>
    <property type="evidence" value="ECO:0007669"/>
    <property type="project" value="TreeGrafter"/>
</dbReference>
<evidence type="ECO:0000256" key="10">
    <source>
        <dbReference type="ARBA" id="ARBA00023172"/>
    </source>
</evidence>
<evidence type="ECO:0000256" key="3">
    <source>
        <dbReference type="ARBA" id="ARBA00022741"/>
    </source>
</evidence>